<keyword evidence="7 10" id="KW-0472">Membrane</keyword>
<dbReference type="OMA" id="WPPRISF"/>
<protein>
    <submittedName>
        <fullName evidence="11">Aluminum-activated malate transporter 9</fullName>
    </submittedName>
</protein>
<organism evidence="11 12">
    <name type="scientific">Zostera marina</name>
    <name type="common">Eelgrass</name>
    <dbReference type="NCBI Taxonomy" id="29655"/>
    <lineage>
        <taxon>Eukaryota</taxon>
        <taxon>Viridiplantae</taxon>
        <taxon>Streptophyta</taxon>
        <taxon>Embryophyta</taxon>
        <taxon>Tracheophyta</taxon>
        <taxon>Spermatophyta</taxon>
        <taxon>Magnoliopsida</taxon>
        <taxon>Liliopsida</taxon>
        <taxon>Zosteraceae</taxon>
        <taxon>Zostera</taxon>
    </lineage>
</organism>
<dbReference type="InterPro" id="IPR020966">
    <property type="entry name" value="ALMT"/>
</dbReference>
<feature type="transmembrane region" description="Helical" evidence="10">
    <location>
        <begin position="50"/>
        <end position="69"/>
    </location>
</feature>
<feature type="transmembrane region" description="Helical" evidence="10">
    <location>
        <begin position="106"/>
        <end position="126"/>
    </location>
</feature>
<sequence>MNANLLPNSGNVDGSDSRRNMGSWISGCCGNPKTQLIRLWEFGSSDRIRFIFPAKMGLALTLLSFFIFLKEPFQDLSSHSVWAILTVVVVFEMTIGSTLRKGFNRFLGTVLAAGLALAVAQISILTGDYEEVIIIGAIFTVGFLTNFLKLYPTMRPYEYGFRVFLITFCFIVVSGYKTGRFFQTAINRSILICIGAIVALAVNVFIYPIWAGEDLHALIVNNFDNVAASIEGCVDAYLACIEYKRIPSDILTYEPSDDPLYNGYRSAVESMTQEKELLGFAIWEPPHGRYKIVKYPWKSFIKVSGALRHCAFAVMALHGCILSEIQAPPKSRLIFRSELQNIGIESAKVLRAIGDRIEKMKQLGVGDILSSVNKAAEELQDKIDRRSYIFVNSDKWEIGGRQQDGEDGGSSRRGRGGGNEGDSDFNNNHFAIKSQSEAVLDLRYVEFEIHSGESSESMSPGFVESKETSNETTKPTYHMHTAINAQSRIYESASELSLSTFASLLIEFVARLSNLVDCFEELCKIAQFQEP</sequence>
<accession>A0A0K9Q171</accession>
<dbReference type="Proteomes" id="UP000036987">
    <property type="component" value="Unassembled WGS sequence"/>
</dbReference>
<evidence type="ECO:0000256" key="10">
    <source>
        <dbReference type="SAM" id="Phobius"/>
    </source>
</evidence>
<comment type="similarity">
    <text evidence="2">Belongs to the aromatic acid exporter (TC 2.A.85) family.</text>
</comment>
<evidence type="ECO:0000256" key="3">
    <source>
        <dbReference type="ARBA" id="ARBA00022448"/>
    </source>
</evidence>
<feature type="region of interest" description="Disordered" evidence="9">
    <location>
        <begin position="399"/>
        <end position="428"/>
    </location>
</feature>
<keyword evidence="12" id="KW-1185">Reference proteome</keyword>
<dbReference type="GO" id="GO:0015743">
    <property type="term" value="P:malate transport"/>
    <property type="evidence" value="ECO:0007669"/>
    <property type="project" value="InterPro"/>
</dbReference>
<reference evidence="12" key="1">
    <citation type="journal article" date="2016" name="Nature">
        <title>The genome of the seagrass Zostera marina reveals angiosperm adaptation to the sea.</title>
        <authorList>
            <person name="Olsen J.L."/>
            <person name="Rouze P."/>
            <person name="Verhelst B."/>
            <person name="Lin Y.-C."/>
            <person name="Bayer T."/>
            <person name="Collen J."/>
            <person name="Dattolo E."/>
            <person name="De Paoli E."/>
            <person name="Dittami S."/>
            <person name="Maumus F."/>
            <person name="Michel G."/>
            <person name="Kersting A."/>
            <person name="Lauritano C."/>
            <person name="Lohaus R."/>
            <person name="Toepel M."/>
            <person name="Tonon T."/>
            <person name="Vanneste K."/>
            <person name="Amirebrahimi M."/>
            <person name="Brakel J."/>
            <person name="Bostroem C."/>
            <person name="Chovatia M."/>
            <person name="Grimwood J."/>
            <person name="Jenkins J.W."/>
            <person name="Jueterbock A."/>
            <person name="Mraz A."/>
            <person name="Stam W.T."/>
            <person name="Tice H."/>
            <person name="Bornberg-Bauer E."/>
            <person name="Green P.J."/>
            <person name="Pearson G.A."/>
            <person name="Procaccini G."/>
            <person name="Duarte C.M."/>
            <person name="Schmutz J."/>
            <person name="Reusch T.B.H."/>
            <person name="Van de Peer Y."/>
        </authorList>
    </citation>
    <scope>NUCLEOTIDE SEQUENCE [LARGE SCALE GENOMIC DNA]</scope>
    <source>
        <strain evidence="12">cv. Finnish</strain>
    </source>
</reference>
<keyword evidence="6" id="KW-0406">Ion transport</keyword>
<feature type="transmembrane region" description="Helical" evidence="10">
    <location>
        <begin position="81"/>
        <end position="99"/>
    </location>
</feature>
<dbReference type="EMBL" id="LFYR01000235">
    <property type="protein sequence ID" value="KMZ74889.1"/>
    <property type="molecule type" value="Genomic_DNA"/>
</dbReference>
<keyword evidence="4 10" id="KW-0812">Transmembrane</keyword>
<evidence type="ECO:0000256" key="6">
    <source>
        <dbReference type="ARBA" id="ARBA00023065"/>
    </source>
</evidence>
<evidence type="ECO:0000256" key="4">
    <source>
        <dbReference type="ARBA" id="ARBA00022692"/>
    </source>
</evidence>
<feature type="transmembrane region" description="Helical" evidence="10">
    <location>
        <begin position="189"/>
        <end position="210"/>
    </location>
</feature>
<keyword evidence="5 10" id="KW-1133">Transmembrane helix</keyword>
<proteinExistence type="inferred from homology"/>
<keyword evidence="8" id="KW-0407">Ion channel</keyword>
<gene>
    <name evidence="11" type="ORF">ZOSMA_121G00650</name>
</gene>
<evidence type="ECO:0000256" key="1">
    <source>
        <dbReference type="ARBA" id="ARBA00004141"/>
    </source>
</evidence>
<evidence type="ECO:0000256" key="5">
    <source>
        <dbReference type="ARBA" id="ARBA00022989"/>
    </source>
</evidence>
<dbReference type="STRING" id="29655.A0A0K9Q171"/>
<feature type="region of interest" description="Disordered" evidence="9">
    <location>
        <begin position="454"/>
        <end position="474"/>
    </location>
</feature>
<dbReference type="OrthoDB" id="68611at2759"/>
<keyword evidence="3" id="KW-0813">Transport</keyword>
<evidence type="ECO:0000313" key="12">
    <source>
        <dbReference type="Proteomes" id="UP000036987"/>
    </source>
</evidence>
<feature type="transmembrane region" description="Helical" evidence="10">
    <location>
        <begin position="159"/>
        <end position="177"/>
    </location>
</feature>
<dbReference type="GO" id="GO:0009705">
    <property type="term" value="C:plant-type vacuole membrane"/>
    <property type="evidence" value="ECO:0000318"/>
    <property type="project" value="GO_Central"/>
</dbReference>
<dbReference type="Pfam" id="PF11744">
    <property type="entry name" value="ALMT"/>
    <property type="match status" value="1"/>
</dbReference>
<dbReference type="GO" id="GO:0034220">
    <property type="term" value="P:monoatomic ion transmembrane transport"/>
    <property type="evidence" value="ECO:0007669"/>
    <property type="project" value="UniProtKB-KW"/>
</dbReference>
<dbReference type="PANTHER" id="PTHR31086">
    <property type="entry name" value="ALUMINUM-ACTIVATED MALATE TRANSPORTER 10"/>
    <property type="match status" value="1"/>
</dbReference>
<evidence type="ECO:0000256" key="7">
    <source>
        <dbReference type="ARBA" id="ARBA00023136"/>
    </source>
</evidence>
<feature type="transmembrane region" description="Helical" evidence="10">
    <location>
        <begin position="132"/>
        <end position="152"/>
    </location>
</feature>
<evidence type="ECO:0000313" key="11">
    <source>
        <dbReference type="EMBL" id="KMZ74889.1"/>
    </source>
</evidence>
<evidence type="ECO:0000256" key="2">
    <source>
        <dbReference type="ARBA" id="ARBA00007079"/>
    </source>
</evidence>
<comment type="caution">
    <text evidence="11">The sequence shown here is derived from an EMBL/GenBank/DDBJ whole genome shotgun (WGS) entry which is preliminary data.</text>
</comment>
<evidence type="ECO:0000256" key="8">
    <source>
        <dbReference type="ARBA" id="ARBA00023303"/>
    </source>
</evidence>
<dbReference type="AlphaFoldDB" id="A0A0K9Q171"/>
<name>A0A0K9Q171_ZOSMR</name>
<comment type="subcellular location">
    <subcellularLocation>
        <location evidence="1">Membrane</location>
        <topology evidence="1">Multi-pass membrane protein</topology>
    </subcellularLocation>
</comment>
<evidence type="ECO:0000256" key="9">
    <source>
        <dbReference type="SAM" id="MobiDB-lite"/>
    </source>
</evidence>